<accession>A0ABU3R2M3</accession>
<feature type="compositionally biased region" description="Polar residues" evidence="1">
    <location>
        <begin position="30"/>
        <end position="40"/>
    </location>
</feature>
<dbReference type="RefSeq" id="WP_315947393.1">
    <property type="nucleotide sequence ID" value="NZ_JAWCUA010000010.1"/>
</dbReference>
<proteinExistence type="predicted"/>
<name>A0ABU3R2M3_9GAMM</name>
<dbReference type="InterPro" id="IPR008979">
    <property type="entry name" value="Galactose-bd-like_sf"/>
</dbReference>
<dbReference type="PROSITE" id="PS51257">
    <property type="entry name" value="PROKAR_LIPOPROTEIN"/>
    <property type="match status" value="1"/>
</dbReference>
<feature type="region of interest" description="Disordered" evidence="1">
    <location>
        <begin position="26"/>
        <end position="60"/>
    </location>
</feature>
<dbReference type="GO" id="GO:0016829">
    <property type="term" value="F:lyase activity"/>
    <property type="evidence" value="ECO:0007669"/>
    <property type="project" value="UniProtKB-KW"/>
</dbReference>
<evidence type="ECO:0000313" key="4">
    <source>
        <dbReference type="Proteomes" id="UP001257914"/>
    </source>
</evidence>
<gene>
    <name evidence="3" type="ORF">RT723_12430</name>
</gene>
<evidence type="ECO:0000313" key="3">
    <source>
        <dbReference type="EMBL" id="MDU0113789.1"/>
    </source>
</evidence>
<dbReference type="EMBL" id="JAWCUA010000010">
    <property type="protein sequence ID" value="MDU0113789.1"/>
    <property type="molecule type" value="Genomic_DNA"/>
</dbReference>
<feature type="domain" description="Alginate lyase 2" evidence="2">
    <location>
        <begin position="219"/>
        <end position="480"/>
    </location>
</feature>
<dbReference type="Pfam" id="PF08787">
    <property type="entry name" value="Alginate_lyase2"/>
    <property type="match status" value="1"/>
</dbReference>
<evidence type="ECO:0000256" key="1">
    <source>
        <dbReference type="SAM" id="MobiDB-lite"/>
    </source>
</evidence>
<feature type="compositionally biased region" description="Low complexity" evidence="1">
    <location>
        <begin position="42"/>
        <end position="58"/>
    </location>
</feature>
<keyword evidence="3" id="KW-0456">Lyase</keyword>
<reference evidence="3 4" key="1">
    <citation type="submission" date="2023-10" db="EMBL/GenBank/DDBJ databases">
        <title>Psychrosphaera aquimaarina strain SW33 isolated from seawater.</title>
        <authorList>
            <person name="Bayburt H."/>
            <person name="Kim J.M."/>
            <person name="Choi B.J."/>
            <person name="Jeon C.O."/>
        </authorList>
    </citation>
    <scope>NUCLEOTIDE SEQUENCE [LARGE SCALE GENOMIC DNA]</scope>
    <source>
        <strain evidence="3 4">KCTC 52743</strain>
    </source>
</reference>
<protein>
    <submittedName>
        <fullName evidence="3">Polysaccharide lyase family 7 protein</fullName>
    </submittedName>
</protein>
<dbReference type="SUPFAM" id="SSF49785">
    <property type="entry name" value="Galactose-binding domain-like"/>
    <property type="match status" value="1"/>
</dbReference>
<organism evidence="3 4">
    <name type="scientific">Psychrosphaera aquimarina</name>
    <dbReference type="NCBI Taxonomy" id="2044854"/>
    <lineage>
        <taxon>Bacteria</taxon>
        <taxon>Pseudomonadati</taxon>
        <taxon>Pseudomonadota</taxon>
        <taxon>Gammaproteobacteria</taxon>
        <taxon>Alteromonadales</taxon>
        <taxon>Pseudoalteromonadaceae</taxon>
        <taxon>Psychrosphaera</taxon>
    </lineage>
</organism>
<dbReference type="SUPFAM" id="SSF49899">
    <property type="entry name" value="Concanavalin A-like lectins/glucanases"/>
    <property type="match status" value="1"/>
</dbReference>
<dbReference type="Gene3D" id="2.60.120.200">
    <property type="match status" value="1"/>
</dbReference>
<dbReference type="InterPro" id="IPR014895">
    <property type="entry name" value="Alginate_lyase_2"/>
</dbReference>
<comment type="caution">
    <text evidence="3">The sequence shown here is derived from an EMBL/GenBank/DDBJ whole genome shotgun (WGS) entry which is preliminary data.</text>
</comment>
<keyword evidence="4" id="KW-1185">Reference proteome</keyword>
<sequence length="483" mass="54115">MSRALYILLTFSILLVSCKELSFHNEQKSTGDSGTKTNVPVESESQDTTNTEDTSNSDKVTEIDISDTTPLSCNGSYPITIVSAENITTGTTDANLIHLYDGDKTNDSHWQSENKPQEIVMQLNNKALLKDFVISWQKQDVYNYFEIASSLDKENWQPLITNGQSKKNYIIADKLSLNTNQQTAYFLKLTLNGNSLNNQSGVIEFEAFGCHQDTQHDIELIDWYLSVQTDEDGNGKSDSIKESTLSEGYEDPRFFYVSEDEGLVFSSTIKGYKTSENTSYVRSELREMLRKGNSSHKTQGVNKNNWVFSSAPQLDQNNAGGVDGILNVDVAVNHVTSTGEDYQIGRVIIGQIHANDDEPVRLYYRKLPNNDKGSIYIAHEILDGDDSYYSLIGSRDNSASNPTNGIELNEKFSYQIKVVGNELTVTITKENGDVFSKTVDMSKSGYDKGGQYMYFKAGVYNQNNSGDLHDYVQATFYKIENLH</sequence>
<dbReference type="Gene3D" id="2.60.120.260">
    <property type="entry name" value="Galactose-binding domain-like"/>
    <property type="match status" value="1"/>
</dbReference>
<dbReference type="InterPro" id="IPR013320">
    <property type="entry name" value="ConA-like_dom_sf"/>
</dbReference>
<dbReference type="Proteomes" id="UP001257914">
    <property type="component" value="Unassembled WGS sequence"/>
</dbReference>
<evidence type="ECO:0000259" key="2">
    <source>
        <dbReference type="Pfam" id="PF08787"/>
    </source>
</evidence>